<organism evidence="2 3">
    <name type="scientific">Tolypocladium capitatum</name>
    <dbReference type="NCBI Taxonomy" id="45235"/>
    <lineage>
        <taxon>Eukaryota</taxon>
        <taxon>Fungi</taxon>
        <taxon>Dikarya</taxon>
        <taxon>Ascomycota</taxon>
        <taxon>Pezizomycotina</taxon>
        <taxon>Sordariomycetes</taxon>
        <taxon>Hypocreomycetidae</taxon>
        <taxon>Hypocreales</taxon>
        <taxon>Ophiocordycipitaceae</taxon>
        <taxon>Tolypocladium</taxon>
    </lineage>
</organism>
<dbReference type="STRING" id="45235.A0A2K3QD30"/>
<dbReference type="OrthoDB" id="5346581at2759"/>
<comment type="caution">
    <text evidence="2">The sequence shown here is derived from an EMBL/GenBank/DDBJ whole genome shotgun (WGS) entry which is preliminary data.</text>
</comment>
<feature type="region of interest" description="Disordered" evidence="1">
    <location>
        <begin position="409"/>
        <end position="431"/>
    </location>
</feature>
<dbReference type="Proteomes" id="UP000236621">
    <property type="component" value="Unassembled WGS sequence"/>
</dbReference>
<gene>
    <name evidence="2" type="ORF">TCAP_04619</name>
</gene>
<protein>
    <submittedName>
        <fullName evidence="2">Uncharacterized protein</fullName>
    </submittedName>
</protein>
<name>A0A2K3QD30_9HYPO</name>
<dbReference type="AlphaFoldDB" id="A0A2K3QD30"/>
<sequence length="562" mass="61623">MRRRGDLAHSRRIRQGTQRDILWISPENLDSDHLSAFTRALSNVLSTDLAEATYAQIIDGLPTRDSYAEFRPFPPGEGEHPAYNHLSICDGVLDVVRDIRSRLDPLTLKFDPHVRLAALHGDAFIAYTSLQVLQAFQNEPAASPKFLLRMVELLAVSLHEIAAYLFELHQALHDGEFDRWWASWRQRYNNTEKADRVRVVTYPPVPFHHNHYRAFDQYPRGRADMVGYWAEAKILGGVALFNRGPSDVECNELLVHGSLCQGPTTIYPLTDAQWHAFMGFLASDAAAAAEMPIATARNETEPPEIHAILCHEVPTYLPGPVRGSRFACQPDLALGALDTFRQPTIPSWKTTSGSCTHPCGASAAHRKMLRRRDGMAAEARLDGRMQRRRIHPPCELLPDGAIGGLLTSSRARSAGSSRHVRPPSTDGLRVDGLRVDNPALQAARQISGSRANQPDVAPSTEYQARTPRGSPASRPMGASALHPFIGQKQRMGAEARGGIGPAGCRAAATMPASLPWAISILPCAVSGRRSAAQRCDLFSPRCEPAHAAIMALQSGIVVETNV</sequence>
<evidence type="ECO:0000256" key="1">
    <source>
        <dbReference type="SAM" id="MobiDB-lite"/>
    </source>
</evidence>
<evidence type="ECO:0000313" key="2">
    <source>
        <dbReference type="EMBL" id="PNY25442.1"/>
    </source>
</evidence>
<accession>A0A2K3QD30</accession>
<feature type="region of interest" description="Disordered" evidence="1">
    <location>
        <begin position="444"/>
        <end position="475"/>
    </location>
</feature>
<evidence type="ECO:0000313" key="3">
    <source>
        <dbReference type="Proteomes" id="UP000236621"/>
    </source>
</evidence>
<keyword evidence="3" id="KW-1185">Reference proteome</keyword>
<dbReference type="EMBL" id="NRSZ01000744">
    <property type="protein sequence ID" value="PNY25442.1"/>
    <property type="molecule type" value="Genomic_DNA"/>
</dbReference>
<reference evidence="2 3" key="1">
    <citation type="submission" date="2017-08" db="EMBL/GenBank/DDBJ databases">
        <title>Harnessing the power of phylogenomics to disentangle the directionality and signatures of interkingdom host jumping in the parasitic fungal genus Tolypocladium.</title>
        <authorList>
            <person name="Quandt C.A."/>
            <person name="Patterson W."/>
            <person name="Spatafora J.W."/>
        </authorList>
    </citation>
    <scope>NUCLEOTIDE SEQUENCE [LARGE SCALE GENOMIC DNA]</scope>
    <source>
        <strain evidence="2 3">CBS 113982</strain>
    </source>
</reference>
<proteinExistence type="predicted"/>